<dbReference type="InterPro" id="IPR029044">
    <property type="entry name" value="Nucleotide-diphossugar_trans"/>
</dbReference>
<dbReference type="GO" id="GO:0051999">
    <property type="term" value="P:mannosyl-inositol phosphorylceramide biosynthetic process"/>
    <property type="evidence" value="ECO:0007669"/>
    <property type="project" value="TreeGrafter"/>
</dbReference>
<dbReference type="EMBL" id="MN738883">
    <property type="protein sequence ID" value="QHT29841.1"/>
    <property type="molecule type" value="Genomic_DNA"/>
</dbReference>
<proteinExistence type="predicted"/>
<dbReference type="InterPro" id="IPR051706">
    <property type="entry name" value="Glycosyltransferase_domain"/>
</dbReference>
<organism evidence="2">
    <name type="scientific">viral metagenome</name>
    <dbReference type="NCBI Taxonomy" id="1070528"/>
    <lineage>
        <taxon>unclassified sequences</taxon>
        <taxon>metagenomes</taxon>
        <taxon>organismal metagenomes</taxon>
    </lineage>
</organism>
<dbReference type="PANTHER" id="PTHR32385:SF15">
    <property type="entry name" value="INOSITOL PHOSPHOCERAMIDE MANNOSYLTRANSFERASE 1"/>
    <property type="match status" value="1"/>
</dbReference>
<dbReference type="GO" id="GO:0016020">
    <property type="term" value="C:membrane"/>
    <property type="evidence" value="ECO:0007669"/>
    <property type="project" value="GOC"/>
</dbReference>
<evidence type="ECO:0008006" key="3">
    <source>
        <dbReference type="Google" id="ProtNLM"/>
    </source>
</evidence>
<sequence length="364" mass="41429">MLTKMTTQGWILYMSFMIILLVGALMVLYYVEMATRVKSWGREGFAGEKDANPATGPDADADPFITLYDQERAELDVFGSFGSDGSAAAEESPIPRILWTFWEGPENHVVQYCIASWKYYNPDYEVVVLNKRNYRNYLGSSAVDVDALRHSGDGMARYSDYVRCLVLSNHGGIWIDSSVICHAPFDWVHVCQQRTGAEFVGYYIHKGTFPEFRSYSPMVESWFFACVPGSAFMRDWTTEFLRTNDFPTIGGYLDNVKTGGTHFNNMANIGSPDYLTIHISGQKVLQDAKDAPRYRLSLFSACAGPFLYLHRVNWDVATAVHQLMNEPTRSEYFQCAFVKLRSIERNTLEQYDDAQKRRAFSCPV</sequence>
<protein>
    <recommendedName>
        <fullName evidence="3">Glycosyltransferase</fullName>
    </recommendedName>
</protein>
<reference evidence="2" key="1">
    <citation type="journal article" date="2020" name="Nature">
        <title>Giant virus diversity and host interactions through global metagenomics.</title>
        <authorList>
            <person name="Schulz F."/>
            <person name="Roux S."/>
            <person name="Paez-Espino D."/>
            <person name="Jungbluth S."/>
            <person name="Walsh D.A."/>
            <person name="Denef V.J."/>
            <person name="McMahon K.D."/>
            <person name="Konstantinidis K.T."/>
            <person name="Eloe-Fadrosh E.A."/>
            <person name="Kyrpides N.C."/>
            <person name="Woyke T."/>
        </authorList>
    </citation>
    <scope>NUCLEOTIDE SEQUENCE</scope>
    <source>
        <strain evidence="2">GVMAG-M-3300009068-24</strain>
    </source>
</reference>
<dbReference type="AlphaFoldDB" id="A0A6C0EMH7"/>
<keyword evidence="1" id="KW-1133">Transmembrane helix</keyword>
<evidence type="ECO:0000256" key="1">
    <source>
        <dbReference type="SAM" id="Phobius"/>
    </source>
</evidence>
<accession>A0A6C0EMH7</accession>
<dbReference type="SUPFAM" id="SSF53448">
    <property type="entry name" value="Nucleotide-diphospho-sugar transferases"/>
    <property type="match status" value="1"/>
</dbReference>
<evidence type="ECO:0000313" key="2">
    <source>
        <dbReference type="EMBL" id="QHT29841.1"/>
    </source>
</evidence>
<dbReference type="Pfam" id="PF05704">
    <property type="entry name" value="Caps_synth"/>
    <property type="match status" value="1"/>
</dbReference>
<keyword evidence="1" id="KW-0472">Membrane</keyword>
<dbReference type="InterPro" id="IPR008441">
    <property type="entry name" value="AfumC-like_glycosyl_Trfase"/>
</dbReference>
<dbReference type="Gene3D" id="3.90.550.20">
    <property type="match status" value="1"/>
</dbReference>
<name>A0A6C0EMH7_9ZZZZ</name>
<dbReference type="GO" id="GO:0000030">
    <property type="term" value="F:mannosyltransferase activity"/>
    <property type="evidence" value="ECO:0007669"/>
    <property type="project" value="TreeGrafter"/>
</dbReference>
<keyword evidence="1" id="KW-0812">Transmembrane</keyword>
<feature type="transmembrane region" description="Helical" evidence="1">
    <location>
        <begin position="12"/>
        <end position="31"/>
    </location>
</feature>
<dbReference type="PANTHER" id="PTHR32385">
    <property type="entry name" value="MANNOSYL PHOSPHORYLINOSITOL CERAMIDE SYNTHASE"/>
    <property type="match status" value="1"/>
</dbReference>